<dbReference type="SUPFAM" id="SSF52402">
    <property type="entry name" value="Adenine nucleotide alpha hydrolases-like"/>
    <property type="match status" value="1"/>
</dbReference>
<gene>
    <name evidence="8" type="primary">nadE</name>
    <name evidence="12" type="ORF">KI809_02755</name>
</gene>
<proteinExistence type="inferred from homology"/>
<sequence>MTGLSINAALVRRILVGFLAEEVHKVGLKRAVLGLSGGIDSALVAYLAAEALGPENVQAIIMPYKQSNPESEAHARLVAEQLGIEHCVIGITPMVDAYFEMFPDADSMRRGNKMARERMTILFDHSAARGALVLGTSNKTELLLGYGTLYGDMASALNPIGDLYKTQIWQLSEEMGVPREVIDKKPSADLWAGQTDEQELGFTYKAVDELLYQMVDLRKSRSELLAAGFEAAFIDKIYAKVQNSHFKRRLPVIAKVSNRTIDRDFRYSRDWGK</sequence>
<keyword evidence="4 8" id="KW-0547">Nucleotide-binding</keyword>
<dbReference type="CDD" id="cd00553">
    <property type="entry name" value="NAD_synthase"/>
    <property type="match status" value="1"/>
</dbReference>
<evidence type="ECO:0000256" key="1">
    <source>
        <dbReference type="ARBA" id="ARBA00005859"/>
    </source>
</evidence>
<dbReference type="GO" id="GO:0008795">
    <property type="term" value="F:NAD+ synthase activity"/>
    <property type="evidence" value="ECO:0007669"/>
    <property type="project" value="UniProtKB-UniRule"/>
</dbReference>
<evidence type="ECO:0000256" key="9">
    <source>
        <dbReference type="RuleBase" id="RU003811"/>
    </source>
</evidence>
<evidence type="ECO:0000313" key="12">
    <source>
        <dbReference type="EMBL" id="MBT0663209.1"/>
    </source>
</evidence>
<comment type="caution">
    <text evidence="8">Lacks conserved residue(s) required for the propagation of feature annotation.</text>
</comment>
<dbReference type="GO" id="GO:0005524">
    <property type="term" value="F:ATP binding"/>
    <property type="evidence" value="ECO:0007669"/>
    <property type="project" value="UniProtKB-UniRule"/>
</dbReference>
<dbReference type="GO" id="GO:0004359">
    <property type="term" value="F:glutaminase activity"/>
    <property type="evidence" value="ECO:0007669"/>
    <property type="project" value="InterPro"/>
</dbReference>
<evidence type="ECO:0000256" key="7">
    <source>
        <dbReference type="ARBA" id="ARBA00023027"/>
    </source>
</evidence>
<dbReference type="NCBIfam" id="TIGR00552">
    <property type="entry name" value="nadE"/>
    <property type="match status" value="1"/>
</dbReference>
<dbReference type="GO" id="GO:0046872">
    <property type="term" value="F:metal ion binding"/>
    <property type="evidence" value="ECO:0007669"/>
    <property type="project" value="UniProtKB-KW"/>
</dbReference>
<dbReference type="InterPro" id="IPR022310">
    <property type="entry name" value="NAD/GMP_synthase"/>
</dbReference>
<dbReference type="Gene3D" id="3.40.50.620">
    <property type="entry name" value="HUPs"/>
    <property type="match status" value="1"/>
</dbReference>
<evidence type="ECO:0000259" key="11">
    <source>
        <dbReference type="Pfam" id="PF02540"/>
    </source>
</evidence>
<evidence type="ECO:0000313" key="13">
    <source>
        <dbReference type="Proteomes" id="UP000811899"/>
    </source>
</evidence>
<evidence type="ECO:0000256" key="4">
    <source>
        <dbReference type="ARBA" id="ARBA00022741"/>
    </source>
</evidence>
<comment type="subunit">
    <text evidence="8">Homodimer.</text>
</comment>
<evidence type="ECO:0000256" key="5">
    <source>
        <dbReference type="ARBA" id="ARBA00022840"/>
    </source>
</evidence>
<evidence type="ECO:0000256" key="2">
    <source>
        <dbReference type="ARBA" id="ARBA00022598"/>
    </source>
</evidence>
<dbReference type="GO" id="GO:0003952">
    <property type="term" value="F:NAD+ synthase (glutamine-hydrolyzing) activity"/>
    <property type="evidence" value="ECO:0007669"/>
    <property type="project" value="InterPro"/>
</dbReference>
<comment type="catalytic activity">
    <reaction evidence="8 10">
        <text>deamido-NAD(+) + NH4(+) + ATP = AMP + diphosphate + NAD(+) + H(+)</text>
        <dbReference type="Rhea" id="RHEA:21188"/>
        <dbReference type="ChEBI" id="CHEBI:15378"/>
        <dbReference type="ChEBI" id="CHEBI:28938"/>
        <dbReference type="ChEBI" id="CHEBI:30616"/>
        <dbReference type="ChEBI" id="CHEBI:33019"/>
        <dbReference type="ChEBI" id="CHEBI:57540"/>
        <dbReference type="ChEBI" id="CHEBI:58437"/>
        <dbReference type="ChEBI" id="CHEBI:456215"/>
        <dbReference type="EC" id="6.3.1.5"/>
    </reaction>
</comment>
<keyword evidence="5 8" id="KW-0067">ATP-binding</keyword>
<organism evidence="12 13">
    <name type="scientific">Geoanaerobacter pelophilus</name>
    <dbReference type="NCBI Taxonomy" id="60036"/>
    <lineage>
        <taxon>Bacteria</taxon>
        <taxon>Pseudomonadati</taxon>
        <taxon>Thermodesulfobacteriota</taxon>
        <taxon>Desulfuromonadia</taxon>
        <taxon>Geobacterales</taxon>
        <taxon>Geobacteraceae</taxon>
        <taxon>Geoanaerobacter</taxon>
    </lineage>
</organism>
<dbReference type="Pfam" id="PF02540">
    <property type="entry name" value="NAD_synthase"/>
    <property type="match status" value="1"/>
</dbReference>
<comment type="caution">
    <text evidence="12">The sequence shown here is derived from an EMBL/GenBank/DDBJ whole genome shotgun (WGS) entry which is preliminary data.</text>
</comment>
<accession>A0AAW4KXY0</accession>
<comment type="function">
    <text evidence="8">Catalyzes the ATP-dependent amidation of deamido-NAD to form NAD. Uses ammonia as a nitrogen source.</text>
</comment>
<dbReference type="InterPro" id="IPR022926">
    <property type="entry name" value="NH(3)-dep_NAD(+)_synth"/>
</dbReference>
<dbReference type="InterPro" id="IPR014729">
    <property type="entry name" value="Rossmann-like_a/b/a_fold"/>
</dbReference>
<feature type="binding site" evidence="8">
    <location>
        <position position="136"/>
    </location>
    <ligand>
        <name>ATP</name>
        <dbReference type="ChEBI" id="CHEBI:30616"/>
    </ligand>
</feature>
<dbReference type="PANTHER" id="PTHR23090">
    <property type="entry name" value="NH 3 /GLUTAMINE-DEPENDENT NAD + SYNTHETASE"/>
    <property type="match status" value="1"/>
</dbReference>
<reference evidence="12 13" key="1">
    <citation type="submission" date="2021-05" db="EMBL/GenBank/DDBJ databases">
        <title>The draft genome of Geobacter pelophilus DSM 12255.</title>
        <authorList>
            <person name="Xu Z."/>
            <person name="Masuda Y."/>
            <person name="Itoh H."/>
            <person name="Senoo K."/>
        </authorList>
    </citation>
    <scope>NUCLEOTIDE SEQUENCE [LARGE SCALE GENOMIC DNA]</scope>
    <source>
        <strain evidence="12 13">DSM 12255</strain>
    </source>
</reference>
<evidence type="ECO:0000256" key="3">
    <source>
        <dbReference type="ARBA" id="ARBA00022723"/>
    </source>
</evidence>
<feature type="binding site" description="in other chain" evidence="8">
    <location>
        <position position="116"/>
    </location>
    <ligand>
        <name>deamido-NAD(+)</name>
        <dbReference type="ChEBI" id="CHEBI:58437"/>
        <note>ligand shared between two neighboring subunits</note>
    </ligand>
</feature>
<feature type="binding site" evidence="8">
    <location>
        <position position="40"/>
    </location>
    <ligand>
        <name>Mg(2+)</name>
        <dbReference type="ChEBI" id="CHEBI:18420"/>
    </ligand>
</feature>
<evidence type="ECO:0000256" key="6">
    <source>
        <dbReference type="ARBA" id="ARBA00022842"/>
    </source>
</evidence>
<keyword evidence="2 8" id="KW-0436">Ligase</keyword>
<comment type="pathway">
    <text evidence="8">Cofactor biosynthesis; NAD(+) biosynthesis; NAD(+) from deamido-NAD(+) (ammonia route): step 1/1.</text>
</comment>
<dbReference type="NCBIfam" id="NF010587">
    <property type="entry name" value="PRK13980.1"/>
    <property type="match status" value="1"/>
</dbReference>
<feature type="binding site" evidence="8">
    <location>
        <begin position="34"/>
        <end position="41"/>
    </location>
    <ligand>
        <name>ATP</name>
        <dbReference type="ChEBI" id="CHEBI:30616"/>
    </ligand>
</feature>
<feature type="binding site" evidence="8">
    <location>
        <position position="165"/>
    </location>
    <ligand>
        <name>ATP</name>
        <dbReference type="ChEBI" id="CHEBI:30616"/>
    </ligand>
</feature>
<comment type="similarity">
    <text evidence="1 8 9">Belongs to the NAD synthetase family.</text>
</comment>
<protein>
    <recommendedName>
        <fullName evidence="8 10">NH(3)-dependent NAD(+) synthetase</fullName>
        <ecNumber evidence="8 10">6.3.1.5</ecNumber>
    </recommendedName>
</protein>
<dbReference type="RefSeq" id="WP_214170487.1">
    <property type="nucleotide sequence ID" value="NZ_JAHCVJ010000001.1"/>
</dbReference>
<keyword evidence="7 8" id="KW-0520">NAD</keyword>
<dbReference type="InterPro" id="IPR003694">
    <property type="entry name" value="NAD_synthase"/>
</dbReference>
<dbReference type="EMBL" id="JAHCVJ010000001">
    <property type="protein sequence ID" value="MBT0663209.1"/>
    <property type="molecule type" value="Genomic_DNA"/>
</dbReference>
<keyword evidence="3 8" id="KW-0479">Metal-binding</keyword>
<dbReference type="GO" id="GO:0009435">
    <property type="term" value="P:NAD+ biosynthetic process"/>
    <property type="evidence" value="ECO:0007669"/>
    <property type="project" value="UniProtKB-UniRule"/>
</dbReference>
<dbReference type="AlphaFoldDB" id="A0AAW4KXY0"/>
<feature type="binding site" evidence="8">
    <location>
        <position position="141"/>
    </location>
    <ligand>
        <name>Mg(2+)</name>
        <dbReference type="ChEBI" id="CHEBI:18420"/>
    </ligand>
</feature>
<evidence type="ECO:0000256" key="10">
    <source>
        <dbReference type="RuleBase" id="RU003812"/>
    </source>
</evidence>
<evidence type="ECO:0000256" key="8">
    <source>
        <dbReference type="HAMAP-Rule" id="MF_00193"/>
    </source>
</evidence>
<dbReference type="GO" id="GO:0005737">
    <property type="term" value="C:cytoplasm"/>
    <property type="evidence" value="ECO:0007669"/>
    <property type="project" value="InterPro"/>
</dbReference>
<keyword evidence="6 8" id="KW-0460">Magnesium</keyword>
<feature type="domain" description="NAD/GMP synthase" evidence="11">
    <location>
        <begin position="15"/>
        <end position="251"/>
    </location>
</feature>
<name>A0AAW4KXY0_9BACT</name>
<keyword evidence="13" id="KW-1185">Reference proteome</keyword>
<feature type="binding site" evidence="8">
    <location>
        <position position="187"/>
    </location>
    <ligand>
        <name>ATP</name>
        <dbReference type="ChEBI" id="CHEBI:30616"/>
    </ligand>
</feature>
<dbReference type="EC" id="6.3.1.5" evidence="8 10"/>
<dbReference type="HAMAP" id="MF_00193">
    <property type="entry name" value="NadE_ammonia_dep"/>
    <property type="match status" value="1"/>
</dbReference>
<dbReference type="FunFam" id="3.40.50.620:FF:000106">
    <property type="entry name" value="Glutamine-dependent NAD(+) synthetase"/>
    <property type="match status" value="1"/>
</dbReference>
<dbReference type="Proteomes" id="UP000811899">
    <property type="component" value="Unassembled WGS sequence"/>
</dbReference>
<dbReference type="PANTHER" id="PTHR23090:SF9">
    <property type="entry name" value="GLUTAMINE-DEPENDENT NAD(+) SYNTHETASE"/>
    <property type="match status" value="1"/>
</dbReference>